<feature type="compositionally biased region" description="Low complexity" evidence="1">
    <location>
        <begin position="42"/>
        <end position="63"/>
    </location>
</feature>
<feature type="compositionally biased region" description="Pro residues" evidence="1">
    <location>
        <begin position="29"/>
        <end position="41"/>
    </location>
</feature>
<feature type="region of interest" description="Disordered" evidence="1">
    <location>
        <begin position="29"/>
        <end position="63"/>
    </location>
</feature>
<keyword evidence="3" id="KW-1185">Reference proteome</keyword>
<feature type="non-terminal residue" evidence="2">
    <location>
        <position position="1"/>
    </location>
</feature>
<evidence type="ECO:0000256" key="1">
    <source>
        <dbReference type="SAM" id="MobiDB-lite"/>
    </source>
</evidence>
<comment type="caution">
    <text evidence="2">The sequence shown here is derived from an EMBL/GenBank/DDBJ whole genome shotgun (WGS) entry which is preliminary data.</text>
</comment>
<organism evidence="2 3">
    <name type="scientific">Trifolium medium</name>
    <dbReference type="NCBI Taxonomy" id="97028"/>
    <lineage>
        <taxon>Eukaryota</taxon>
        <taxon>Viridiplantae</taxon>
        <taxon>Streptophyta</taxon>
        <taxon>Embryophyta</taxon>
        <taxon>Tracheophyta</taxon>
        <taxon>Spermatophyta</taxon>
        <taxon>Magnoliopsida</taxon>
        <taxon>eudicotyledons</taxon>
        <taxon>Gunneridae</taxon>
        <taxon>Pentapetalae</taxon>
        <taxon>rosids</taxon>
        <taxon>fabids</taxon>
        <taxon>Fabales</taxon>
        <taxon>Fabaceae</taxon>
        <taxon>Papilionoideae</taxon>
        <taxon>50 kb inversion clade</taxon>
        <taxon>NPAAA clade</taxon>
        <taxon>Hologalegina</taxon>
        <taxon>IRL clade</taxon>
        <taxon>Trifolieae</taxon>
        <taxon>Trifolium</taxon>
    </lineage>
</organism>
<sequence length="63" mass="6893">GPYSGQNFPPRFGHNYGYGTPDYNNWSLPNPPPRFPAPPHFQPSAMIATAPSSSTSPAWYPDS</sequence>
<feature type="non-terminal residue" evidence="2">
    <location>
        <position position="63"/>
    </location>
</feature>
<accession>A0A392WEY9</accession>
<evidence type="ECO:0000313" key="3">
    <source>
        <dbReference type="Proteomes" id="UP000265520"/>
    </source>
</evidence>
<reference evidence="2 3" key="1">
    <citation type="journal article" date="2018" name="Front. Plant Sci.">
        <title>Red Clover (Trifolium pratense) and Zigzag Clover (T. medium) - A Picture of Genomic Similarities and Differences.</title>
        <authorList>
            <person name="Dluhosova J."/>
            <person name="Istvanek J."/>
            <person name="Nedelnik J."/>
            <person name="Repkova J."/>
        </authorList>
    </citation>
    <scope>NUCLEOTIDE SEQUENCE [LARGE SCALE GENOMIC DNA]</scope>
    <source>
        <strain evidence="3">cv. 10/8</strain>
        <tissue evidence="2">Leaf</tissue>
    </source>
</reference>
<name>A0A392WEY9_9FABA</name>
<proteinExistence type="predicted"/>
<dbReference type="AlphaFoldDB" id="A0A392WEY9"/>
<protein>
    <submittedName>
        <fullName evidence="2">Uncharacterized protein</fullName>
    </submittedName>
</protein>
<dbReference type="Proteomes" id="UP000265520">
    <property type="component" value="Unassembled WGS sequence"/>
</dbReference>
<evidence type="ECO:0000313" key="2">
    <source>
        <dbReference type="EMBL" id="MCI97060.1"/>
    </source>
</evidence>
<dbReference type="EMBL" id="LXQA011431470">
    <property type="protein sequence ID" value="MCI97060.1"/>
    <property type="molecule type" value="Genomic_DNA"/>
</dbReference>